<keyword evidence="18" id="KW-1133">Transmembrane helix</keyword>
<dbReference type="GO" id="GO:0008658">
    <property type="term" value="F:penicillin binding"/>
    <property type="evidence" value="ECO:0007669"/>
    <property type="project" value="InterPro"/>
</dbReference>
<name>A0A1I6P138_9SPHI</name>
<dbReference type="GO" id="GO:0030288">
    <property type="term" value="C:outer membrane-bounded periplasmic space"/>
    <property type="evidence" value="ECO:0007669"/>
    <property type="project" value="TreeGrafter"/>
</dbReference>
<evidence type="ECO:0000256" key="5">
    <source>
        <dbReference type="ARBA" id="ARBA00022475"/>
    </source>
</evidence>
<keyword evidence="5" id="KW-1003">Cell membrane</keyword>
<dbReference type="STRING" id="683125.SAMN05660206_101224"/>
<dbReference type="GO" id="GO:0009252">
    <property type="term" value="P:peptidoglycan biosynthetic process"/>
    <property type="evidence" value="ECO:0007669"/>
    <property type="project" value="UniProtKB-KW"/>
</dbReference>
<comment type="subcellular location">
    <subcellularLocation>
        <location evidence="1">Cell membrane</location>
    </subcellularLocation>
</comment>
<evidence type="ECO:0000256" key="7">
    <source>
        <dbReference type="ARBA" id="ARBA00022670"/>
    </source>
</evidence>
<evidence type="ECO:0000313" key="21">
    <source>
        <dbReference type="EMBL" id="SFS33934.1"/>
    </source>
</evidence>
<dbReference type="GO" id="GO:0008360">
    <property type="term" value="P:regulation of cell shape"/>
    <property type="evidence" value="ECO:0007669"/>
    <property type="project" value="UniProtKB-KW"/>
</dbReference>
<evidence type="ECO:0000256" key="3">
    <source>
        <dbReference type="ARBA" id="ARBA00007090"/>
    </source>
</evidence>
<dbReference type="GO" id="GO:0006508">
    <property type="term" value="P:proteolysis"/>
    <property type="evidence" value="ECO:0007669"/>
    <property type="project" value="UniProtKB-KW"/>
</dbReference>
<dbReference type="GO" id="GO:0071555">
    <property type="term" value="P:cell wall organization"/>
    <property type="evidence" value="ECO:0007669"/>
    <property type="project" value="UniProtKB-KW"/>
</dbReference>
<dbReference type="Gene3D" id="3.40.710.10">
    <property type="entry name" value="DD-peptidase/beta-lactamase superfamily"/>
    <property type="match status" value="2"/>
</dbReference>
<dbReference type="GO" id="GO:0005886">
    <property type="term" value="C:plasma membrane"/>
    <property type="evidence" value="ECO:0007669"/>
    <property type="project" value="UniProtKB-SubCell"/>
</dbReference>
<evidence type="ECO:0000256" key="4">
    <source>
        <dbReference type="ARBA" id="ARBA00007739"/>
    </source>
</evidence>
<evidence type="ECO:0000256" key="11">
    <source>
        <dbReference type="ARBA" id="ARBA00022960"/>
    </source>
</evidence>
<evidence type="ECO:0000259" key="19">
    <source>
        <dbReference type="Pfam" id="PF00905"/>
    </source>
</evidence>
<dbReference type="Pfam" id="PF00905">
    <property type="entry name" value="Transpeptidase"/>
    <property type="match status" value="1"/>
</dbReference>
<evidence type="ECO:0000259" key="20">
    <source>
        <dbReference type="Pfam" id="PF00912"/>
    </source>
</evidence>
<dbReference type="GO" id="GO:0009002">
    <property type="term" value="F:serine-type D-Ala-D-Ala carboxypeptidase activity"/>
    <property type="evidence" value="ECO:0007669"/>
    <property type="project" value="UniProtKB-EC"/>
</dbReference>
<evidence type="ECO:0000256" key="9">
    <source>
        <dbReference type="ARBA" id="ARBA00022679"/>
    </source>
</evidence>
<dbReference type="EMBL" id="FOZZ01000001">
    <property type="protein sequence ID" value="SFS33934.1"/>
    <property type="molecule type" value="Genomic_DNA"/>
</dbReference>
<keyword evidence="15" id="KW-0961">Cell wall biogenesis/degradation</keyword>
<keyword evidence="11" id="KW-0133">Cell shape</keyword>
<reference evidence="21 22" key="1">
    <citation type="submission" date="2016-10" db="EMBL/GenBank/DDBJ databases">
        <authorList>
            <person name="de Groot N.N."/>
        </authorList>
    </citation>
    <scope>NUCLEOTIDE SEQUENCE [LARGE SCALE GENOMIC DNA]</scope>
    <source>
        <strain evidence="21 22">DSM 22789</strain>
    </source>
</reference>
<evidence type="ECO:0000256" key="12">
    <source>
        <dbReference type="ARBA" id="ARBA00022984"/>
    </source>
</evidence>
<dbReference type="InterPro" id="IPR001460">
    <property type="entry name" value="PCN-bd_Tpept"/>
</dbReference>
<dbReference type="Pfam" id="PF00912">
    <property type="entry name" value="Transgly"/>
    <property type="match status" value="1"/>
</dbReference>
<dbReference type="InterPro" id="IPR012338">
    <property type="entry name" value="Beta-lactam/transpept-like"/>
</dbReference>
<evidence type="ECO:0000256" key="14">
    <source>
        <dbReference type="ARBA" id="ARBA00023268"/>
    </source>
</evidence>
<comment type="pathway">
    <text evidence="2">Cell wall biogenesis; peptidoglycan biosynthesis.</text>
</comment>
<dbReference type="PANTHER" id="PTHR32282">
    <property type="entry name" value="BINDING PROTEIN TRANSPEPTIDASE, PUTATIVE-RELATED"/>
    <property type="match status" value="1"/>
</dbReference>
<organism evidence="21 22">
    <name type="scientific">Sphingobacterium wenxiniae</name>
    <dbReference type="NCBI Taxonomy" id="683125"/>
    <lineage>
        <taxon>Bacteria</taxon>
        <taxon>Pseudomonadati</taxon>
        <taxon>Bacteroidota</taxon>
        <taxon>Sphingobacteriia</taxon>
        <taxon>Sphingobacteriales</taxon>
        <taxon>Sphingobacteriaceae</taxon>
        <taxon>Sphingobacterium</taxon>
    </lineage>
</organism>
<dbReference type="OrthoDB" id="9766909at2"/>
<dbReference type="InterPro" id="IPR023346">
    <property type="entry name" value="Lysozyme-like_dom_sf"/>
</dbReference>
<evidence type="ECO:0000256" key="6">
    <source>
        <dbReference type="ARBA" id="ARBA00022645"/>
    </source>
</evidence>
<dbReference type="AlphaFoldDB" id="A0A1I6P138"/>
<dbReference type="Gene3D" id="1.10.3810.10">
    <property type="entry name" value="Biosynthetic peptidoglycan transglycosylase-like"/>
    <property type="match status" value="1"/>
</dbReference>
<protein>
    <submittedName>
        <fullName evidence="21">Penicillin-binding protein 1A</fullName>
    </submittedName>
</protein>
<evidence type="ECO:0000256" key="16">
    <source>
        <dbReference type="ARBA" id="ARBA00034000"/>
    </source>
</evidence>
<keyword evidence="7" id="KW-0645">Protease</keyword>
<dbReference type="InterPro" id="IPR050396">
    <property type="entry name" value="Glycosyltr_51/Transpeptidase"/>
</dbReference>
<accession>A0A1I6P138</accession>
<evidence type="ECO:0000256" key="2">
    <source>
        <dbReference type="ARBA" id="ARBA00004752"/>
    </source>
</evidence>
<sequence length="774" mass="88229">MFKRVKNKFLRYGLIAIYSLILWVCAVQLNFLWLFGYSPTKKDIVMPVLNISSELYTADSVLIGRYFEQDRDPVAYDSISPNVLQALIATEDARFYKHNGVDVIGLVSGAVSTLRGDKRGGSTITQQLAKNLYRTRYAQSQGLLSKIPGVKMLVTKFKEWMTAYKLEGRYSKEDIITMYLNTVSFSNNAYGIKSASIRYFNKHPKDLTVPEAAVLIGMLKGTTLYNPIRNPERAAERRNIVIGQMEKEGYISKEEYANFSKQPLVLDLNNQEQRIANDSYLRTAVEKWLEKWSEENDIDIYTAGLKIYTTIDSRMQKIAEETAAKQMKELQRRLDNTWRNELPWRDKQGNVIPNFLEDRAKKLPIYTALMEKYQNEDTVFQILHQPKKMTVFTWDGDEEVEMSTMDSLKHYLAMLNNGMMSMEPRTGEIKVWLGGINHQYYKFDHVNQAKRQAGSTFKPFVYLAALESGMAPCDTYEDKPVKIEFVNDKGENEVWEPKNADWTFSHRNMSLRWAMARSLNTVTAQITRDIGWDKIVETAHRVGIESHLESVPSVGLGSNDVSVFEMVKAYATFMNEGKAVTPILVSKIFDNNGKLIAEFKPEYKQVVDPENAWLMSYMLRGTMEEPGGTSQALWEWDLFRNNNQIGGKTGTSSDYVDGWYMGVTKDLVTGVWVGCDEQSIHFKNSQTGEGSKTALPIFGQFMEALYKQPELGIAQGEFPEAKVEIKKKYNCPSPRIRIEAPVDSLQVEEAGPDLPRIILPTLPSAGEDQEATEQ</sequence>
<comment type="catalytic activity">
    <reaction evidence="17">
        <text>[GlcNAc-(1-&gt;4)-Mur2Ac(oyl-L-Ala-gamma-D-Glu-L-Lys-D-Ala-D-Ala)](n)-di-trans,octa-cis-undecaprenyl diphosphate + beta-D-GlcNAc-(1-&gt;4)-Mur2Ac(oyl-L-Ala-gamma-D-Glu-L-Lys-D-Ala-D-Ala)-di-trans,octa-cis-undecaprenyl diphosphate = [GlcNAc-(1-&gt;4)-Mur2Ac(oyl-L-Ala-gamma-D-Glu-L-Lys-D-Ala-D-Ala)](n+1)-di-trans,octa-cis-undecaprenyl diphosphate + di-trans,octa-cis-undecaprenyl diphosphate + H(+)</text>
        <dbReference type="Rhea" id="RHEA:23708"/>
        <dbReference type="Rhea" id="RHEA-COMP:9602"/>
        <dbReference type="Rhea" id="RHEA-COMP:9603"/>
        <dbReference type="ChEBI" id="CHEBI:15378"/>
        <dbReference type="ChEBI" id="CHEBI:58405"/>
        <dbReference type="ChEBI" id="CHEBI:60033"/>
        <dbReference type="ChEBI" id="CHEBI:78435"/>
        <dbReference type="EC" id="2.4.99.28"/>
    </reaction>
</comment>
<evidence type="ECO:0000256" key="17">
    <source>
        <dbReference type="ARBA" id="ARBA00049902"/>
    </source>
</evidence>
<dbReference type="RefSeq" id="WP_093363312.1">
    <property type="nucleotide sequence ID" value="NZ_FOZZ01000001.1"/>
</dbReference>
<keyword evidence="10" id="KW-0378">Hydrolase</keyword>
<keyword evidence="14" id="KW-0511">Multifunctional enzyme</keyword>
<evidence type="ECO:0000256" key="13">
    <source>
        <dbReference type="ARBA" id="ARBA00023136"/>
    </source>
</evidence>
<keyword evidence="13 18" id="KW-0472">Membrane</keyword>
<feature type="domain" description="Glycosyl transferase family 51" evidence="20">
    <location>
        <begin position="63"/>
        <end position="245"/>
    </location>
</feature>
<dbReference type="InterPro" id="IPR036950">
    <property type="entry name" value="PBP_transglycosylase"/>
</dbReference>
<evidence type="ECO:0000256" key="1">
    <source>
        <dbReference type="ARBA" id="ARBA00004236"/>
    </source>
</evidence>
<keyword evidence="18" id="KW-0812">Transmembrane</keyword>
<dbReference type="PANTHER" id="PTHR32282:SF11">
    <property type="entry name" value="PENICILLIN-BINDING PROTEIN 1B"/>
    <property type="match status" value="1"/>
</dbReference>
<proteinExistence type="inferred from homology"/>
<keyword evidence="22" id="KW-1185">Reference proteome</keyword>
<evidence type="ECO:0000256" key="10">
    <source>
        <dbReference type="ARBA" id="ARBA00022801"/>
    </source>
</evidence>
<comment type="catalytic activity">
    <reaction evidence="16">
        <text>Preferential cleavage: (Ac)2-L-Lys-D-Ala-|-D-Ala. Also transpeptidation of peptidyl-alanyl moieties that are N-acyl substituents of D-alanine.</text>
        <dbReference type="EC" id="3.4.16.4"/>
    </reaction>
</comment>
<evidence type="ECO:0000256" key="8">
    <source>
        <dbReference type="ARBA" id="ARBA00022676"/>
    </source>
</evidence>
<keyword evidence="6" id="KW-0121">Carboxypeptidase</keyword>
<dbReference type="Proteomes" id="UP000198785">
    <property type="component" value="Unassembled WGS sequence"/>
</dbReference>
<keyword evidence="9" id="KW-0808">Transferase</keyword>
<keyword evidence="8" id="KW-0328">Glycosyltransferase</keyword>
<feature type="domain" description="Penicillin-binding protein transpeptidase" evidence="19">
    <location>
        <begin position="422"/>
        <end position="702"/>
    </location>
</feature>
<evidence type="ECO:0000313" key="22">
    <source>
        <dbReference type="Proteomes" id="UP000198785"/>
    </source>
</evidence>
<evidence type="ECO:0000256" key="18">
    <source>
        <dbReference type="SAM" id="Phobius"/>
    </source>
</evidence>
<feature type="transmembrane region" description="Helical" evidence="18">
    <location>
        <begin position="12"/>
        <end position="35"/>
    </location>
</feature>
<dbReference type="InterPro" id="IPR001264">
    <property type="entry name" value="Glyco_trans_51"/>
</dbReference>
<comment type="similarity">
    <text evidence="4">In the N-terminal section; belongs to the glycosyltransferase 51 family.</text>
</comment>
<keyword evidence="12" id="KW-0573">Peptidoglycan synthesis</keyword>
<evidence type="ECO:0000256" key="15">
    <source>
        <dbReference type="ARBA" id="ARBA00023316"/>
    </source>
</evidence>
<dbReference type="SUPFAM" id="SSF56601">
    <property type="entry name" value="beta-lactamase/transpeptidase-like"/>
    <property type="match status" value="1"/>
</dbReference>
<comment type="similarity">
    <text evidence="3">In the C-terminal section; belongs to the transpeptidase family.</text>
</comment>
<gene>
    <name evidence="21" type="ORF">SAMN05660206_101224</name>
</gene>
<dbReference type="SUPFAM" id="SSF53955">
    <property type="entry name" value="Lysozyme-like"/>
    <property type="match status" value="1"/>
</dbReference>
<dbReference type="GO" id="GO:0008955">
    <property type="term" value="F:peptidoglycan glycosyltransferase activity"/>
    <property type="evidence" value="ECO:0007669"/>
    <property type="project" value="UniProtKB-EC"/>
</dbReference>